<dbReference type="InterPro" id="IPR007487">
    <property type="entry name" value="ABC_transpt-TYRBP-like"/>
</dbReference>
<keyword evidence="1" id="KW-0732">Signal</keyword>
<dbReference type="OrthoDB" id="9776955at2"/>
<proteinExistence type="predicted"/>
<dbReference type="CDD" id="cd06325">
    <property type="entry name" value="PBP1_ABC_unchar_transporter"/>
    <property type="match status" value="1"/>
</dbReference>
<dbReference type="Gene3D" id="3.40.50.2300">
    <property type="match status" value="2"/>
</dbReference>
<protein>
    <submittedName>
        <fullName evidence="2">ABC transporter substrate-binding protein</fullName>
    </submittedName>
</protein>
<accession>A0A401FML5</accession>
<reference evidence="2 3" key="1">
    <citation type="submission" date="2017-11" db="EMBL/GenBank/DDBJ databases">
        <title>Draft Genome Sequence of Lactobacillus curieae NBRC 111893 isolated from Koso, a Japanese sugar-Vegetable Fermented Beverage.</title>
        <authorList>
            <person name="Chiou T.Y."/>
            <person name="Oshima K."/>
            <person name="Suda W."/>
            <person name="Hattori M."/>
            <person name="Takahashi T."/>
        </authorList>
    </citation>
    <scope>NUCLEOTIDE SEQUENCE [LARGE SCALE GENOMIC DNA]</scope>
    <source>
        <strain evidence="2 3">NBRC111893</strain>
    </source>
</reference>
<dbReference type="PANTHER" id="PTHR35271">
    <property type="entry name" value="ABC TRANSPORTER, SUBSTRATE-BINDING LIPOPROTEIN-RELATED"/>
    <property type="match status" value="1"/>
</dbReference>
<organism evidence="2 3">
    <name type="scientific">Lentilactobacillus kosonis</name>
    <dbReference type="NCBI Taxonomy" id="2810561"/>
    <lineage>
        <taxon>Bacteria</taxon>
        <taxon>Bacillati</taxon>
        <taxon>Bacillota</taxon>
        <taxon>Bacilli</taxon>
        <taxon>Lactobacillales</taxon>
        <taxon>Lactobacillaceae</taxon>
        <taxon>Lentilactobacillus</taxon>
    </lineage>
</organism>
<evidence type="ECO:0000313" key="3">
    <source>
        <dbReference type="Proteomes" id="UP000286974"/>
    </source>
</evidence>
<dbReference type="Pfam" id="PF04392">
    <property type="entry name" value="ABC_sub_bind"/>
    <property type="match status" value="1"/>
</dbReference>
<dbReference type="AlphaFoldDB" id="A0A401FML5"/>
<evidence type="ECO:0000313" key="2">
    <source>
        <dbReference type="EMBL" id="GAY73577.1"/>
    </source>
</evidence>
<dbReference type="EMBL" id="BEXA01000003">
    <property type="protein sequence ID" value="GAY73577.1"/>
    <property type="molecule type" value="Genomic_DNA"/>
</dbReference>
<evidence type="ECO:0000256" key="1">
    <source>
        <dbReference type="SAM" id="SignalP"/>
    </source>
</evidence>
<gene>
    <name evidence="2" type="ORF">NBRC111893_1723</name>
</gene>
<name>A0A401FML5_9LACO</name>
<dbReference type="PANTHER" id="PTHR35271:SF1">
    <property type="entry name" value="ABC TRANSPORTER, SUBSTRATE-BINDING LIPOPROTEIN"/>
    <property type="match status" value="1"/>
</dbReference>
<keyword evidence="3" id="KW-1185">Reference proteome</keyword>
<feature type="signal peptide" evidence="1">
    <location>
        <begin position="1"/>
        <end position="19"/>
    </location>
</feature>
<dbReference type="Proteomes" id="UP000286974">
    <property type="component" value="Unassembled WGS sequence"/>
</dbReference>
<sequence>MKKSLLGIIALPIIALTLAGCSSSASKDKTVNVGVLQIVQHGSLDAARKGFESELTKEIKAKHPKWKVDYNYQNAQGDQANLNTMSRQIVQKKPDMILAIATPSAQTVAKQTKTTPILTTAVTDLKSAGLVKSTNKPDTNVSGTMDLGPVGKQLKLLKSLTKNNKPIGVMYNSSEENSGLQVSIAKQYAKKNNIKLKIISVNSSNDVQSALSVMSNKISGLYLPTDNLMASSMKIIGKVANEKKLPVVTGSIEMAQDGGTATYGINYRDLGKQTAKMAAKVILDKKNPKDMPVETSKTLRLYVNNDRAKALGIDPAKIQEP</sequence>
<dbReference type="PROSITE" id="PS51257">
    <property type="entry name" value="PROKAR_LIPOPROTEIN"/>
    <property type="match status" value="1"/>
</dbReference>
<dbReference type="RefSeq" id="WP_125008500.1">
    <property type="nucleotide sequence ID" value="NZ_BEXA01000003.1"/>
</dbReference>
<dbReference type="SUPFAM" id="SSF53822">
    <property type="entry name" value="Periplasmic binding protein-like I"/>
    <property type="match status" value="1"/>
</dbReference>
<dbReference type="InterPro" id="IPR028082">
    <property type="entry name" value="Peripla_BP_I"/>
</dbReference>
<comment type="caution">
    <text evidence="2">The sequence shown here is derived from an EMBL/GenBank/DDBJ whole genome shotgun (WGS) entry which is preliminary data.</text>
</comment>
<feature type="chain" id="PRO_5039472977" evidence="1">
    <location>
        <begin position="20"/>
        <end position="321"/>
    </location>
</feature>